<gene>
    <name evidence="7" type="ORF">ESO86_14180</name>
</gene>
<keyword evidence="2" id="KW-0663">Pyridoxal phosphate</keyword>
<dbReference type="Pfam" id="PF00392">
    <property type="entry name" value="GntR"/>
    <property type="match status" value="1"/>
</dbReference>
<accession>A0A4Q2JCL5</accession>
<comment type="caution">
    <text evidence="7">The sequence shown here is derived from an EMBL/GenBank/DDBJ whole genome shotgun (WGS) entry which is preliminary data.</text>
</comment>
<evidence type="ECO:0000256" key="2">
    <source>
        <dbReference type="ARBA" id="ARBA00022898"/>
    </source>
</evidence>
<evidence type="ECO:0000259" key="6">
    <source>
        <dbReference type="PROSITE" id="PS50949"/>
    </source>
</evidence>
<evidence type="ECO:0000256" key="3">
    <source>
        <dbReference type="ARBA" id="ARBA00023015"/>
    </source>
</evidence>
<dbReference type="PANTHER" id="PTHR46577">
    <property type="entry name" value="HTH-TYPE TRANSCRIPTIONAL REGULATORY PROTEIN GABR"/>
    <property type="match status" value="1"/>
</dbReference>
<dbReference type="SMART" id="SM00345">
    <property type="entry name" value="HTH_GNTR"/>
    <property type="match status" value="1"/>
</dbReference>
<dbReference type="PROSITE" id="PS50949">
    <property type="entry name" value="HTH_GNTR"/>
    <property type="match status" value="1"/>
</dbReference>
<evidence type="ECO:0000256" key="1">
    <source>
        <dbReference type="ARBA" id="ARBA00005384"/>
    </source>
</evidence>
<keyword evidence="7" id="KW-0032">Aminotransferase</keyword>
<dbReference type="InterPro" id="IPR015424">
    <property type="entry name" value="PyrdxlP-dep_Trfase"/>
</dbReference>
<comment type="similarity">
    <text evidence="1">In the C-terminal section; belongs to the class-I pyridoxal-phosphate-dependent aminotransferase family.</text>
</comment>
<dbReference type="SUPFAM" id="SSF46785">
    <property type="entry name" value="Winged helix' DNA-binding domain"/>
    <property type="match status" value="1"/>
</dbReference>
<proteinExistence type="inferred from homology"/>
<dbReference type="Gene3D" id="1.10.10.10">
    <property type="entry name" value="Winged helix-like DNA-binding domain superfamily/Winged helix DNA-binding domain"/>
    <property type="match status" value="1"/>
</dbReference>
<keyword evidence="3" id="KW-0805">Transcription regulation</keyword>
<organism evidence="7 8">
    <name type="scientific">Agromyces binzhouensis</name>
    <dbReference type="NCBI Taxonomy" id="1817495"/>
    <lineage>
        <taxon>Bacteria</taxon>
        <taxon>Bacillati</taxon>
        <taxon>Actinomycetota</taxon>
        <taxon>Actinomycetes</taxon>
        <taxon>Micrococcales</taxon>
        <taxon>Microbacteriaceae</taxon>
        <taxon>Agromyces</taxon>
    </lineage>
</organism>
<name>A0A4Q2JCL5_9MICO</name>
<reference evidence="7 8" key="1">
    <citation type="submission" date="2019-01" db="EMBL/GenBank/DDBJ databases">
        <authorList>
            <person name="Li J."/>
        </authorList>
    </citation>
    <scope>NUCLEOTIDE SEQUENCE [LARGE SCALE GENOMIC DNA]</scope>
    <source>
        <strain evidence="7 8">CGMCC 4.7180</strain>
    </source>
</reference>
<dbReference type="CDD" id="cd07377">
    <property type="entry name" value="WHTH_GntR"/>
    <property type="match status" value="1"/>
</dbReference>
<keyword evidence="8" id="KW-1185">Reference proteome</keyword>
<dbReference type="Pfam" id="PF00155">
    <property type="entry name" value="Aminotran_1_2"/>
    <property type="match status" value="1"/>
</dbReference>
<evidence type="ECO:0000313" key="7">
    <source>
        <dbReference type="EMBL" id="RXZ45182.1"/>
    </source>
</evidence>
<dbReference type="InterPro" id="IPR051446">
    <property type="entry name" value="HTH_trans_reg/aminotransferase"/>
</dbReference>
<dbReference type="InterPro" id="IPR036388">
    <property type="entry name" value="WH-like_DNA-bd_sf"/>
</dbReference>
<keyword evidence="7" id="KW-0808">Transferase</keyword>
<protein>
    <submittedName>
        <fullName evidence="7">PLP-dependent aminotransferase family protein</fullName>
    </submittedName>
</protein>
<keyword evidence="5" id="KW-0804">Transcription</keyword>
<dbReference type="GO" id="GO:0030170">
    <property type="term" value="F:pyridoxal phosphate binding"/>
    <property type="evidence" value="ECO:0007669"/>
    <property type="project" value="InterPro"/>
</dbReference>
<dbReference type="RefSeq" id="WP_129235576.1">
    <property type="nucleotide sequence ID" value="NZ_SDPL01000363.1"/>
</dbReference>
<sequence length="480" mass="51157">MEATLSARALETLLGDWRADGGSAYRTLADRIRLLILDGRIPVGTRLPAERDLAARLGLSRTTVTAAYRELREQRMLRSLRGSGSVARLPGAPAVLPVPPAADYVDFSKAALPALPWLAEVAREAVEDLPAHLGDPGFDPIGIPQLRAAIADRYTTRGLPTDPEQVMVTLGAQHAIALLSRAVVGRGDRAVIEAPTYPHAYEALRAAGARLVTVATAPDDVGPDGFGAVDEAGDLVRAMGHANPVAAYLMPDFHNPTGRSLDAEARERVLDAAARQGTVVIADETTAELDIDRGLDLKPLAAYGPAVMVGSVGKTVWGGVRVGWIRADRPLIRRLLAVRSPGDLGTPILEQLIVARLLARMDDILDERREQLRAGRDHLERRLADAFPGWHVPHVDGGIATWVGLGAPVSSQLALAARTQGLIVAAGPRFGIDGAFERFLRLPICYDAETTDAAVQALTRAWGSLARTPVPEQSVLAAVV</sequence>
<dbReference type="OrthoDB" id="199743at2"/>
<dbReference type="GO" id="GO:0008483">
    <property type="term" value="F:transaminase activity"/>
    <property type="evidence" value="ECO:0007669"/>
    <property type="project" value="UniProtKB-KW"/>
</dbReference>
<evidence type="ECO:0000256" key="5">
    <source>
        <dbReference type="ARBA" id="ARBA00023163"/>
    </source>
</evidence>
<dbReference type="CDD" id="cd00609">
    <property type="entry name" value="AAT_like"/>
    <property type="match status" value="1"/>
</dbReference>
<evidence type="ECO:0000256" key="4">
    <source>
        <dbReference type="ARBA" id="ARBA00023125"/>
    </source>
</evidence>
<keyword evidence="4" id="KW-0238">DNA-binding</keyword>
<dbReference type="PANTHER" id="PTHR46577:SF1">
    <property type="entry name" value="HTH-TYPE TRANSCRIPTIONAL REGULATORY PROTEIN GABR"/>
    <property type="match status" value="1"/>
</dbReference>
<evidence type="ECO:0000313" key="8">
    <source>
        <dbReference type="Proteomes" id="UP000292881"/>
    </source>
</evidence>
<dbReference type="AlphaFoldDB" id="A0A4Q2JCL5"/>
<dbReference type="EMBL" id="SDPL01000363">
    <property type="protein sequence ID" value="RXZ45182.1"/>
    <property type="molecule type" value="Genomic_DNA"/>
</dbReference>
<dbReference type="GO" id="GO:0003677">
    <property type="term" value="F:DNA binding"/>
    <property type="evidence" value="ECO:0007669"/>
    <property type="project" value="UniProtKB-KW"/>
</dbReference>
<dbReference type="InterPro" id="IPR004839">
    <property type="entry name" value="Aminotransferase_I/II_large"/>
</dbReference>
<feature type="domain" description="HTH gntR-type" evidence="6">
    <location>
        <begin position="22"/>
        <end position="90"/>
    </location>
</feature>
<dbReference type="Proteomes" id="UP000292881">
    <property type="component" value="Unassembled WGS sequence"/>
</dbReference>
<dbReference type="SUPFAM" id="SSF53383">
    <property type="entry name" value="PLP-dependent transferases"/>
    <property type="match status" value="1"/>
</dbReference>
<dbReference type="GO" id="GO:0003700">
    <property type="term" value="F:DNA-binding transcription factor activity"/>
    <property type="evidence" value="ECO:0007669"/>
    <property type="project" value="InterPro"/>
</dbReference>
<dbReference type="Gene3D" id="3.40.640.10">
    <property type="entry name" value="Type I PLP-dependent aspartate aminotransferase-like (Major domain)"/>
    <property type="match status" value="1"/>
</dbReference>
<dbReference type="InterPro" id="IPR036390">
    <property type="entry name" value="WH_DNA-bd_sf"/>
</dbReference>
<dbReference type="PRINTS" id="PR00035">
    <property type="entry name" value="HTHGNTR"/>
</dbReference>
<dbReference type="InterPro" id="IPR000524">
    <property type="entry name" value="Tscrpt_reg_HTH_GntR"/>
</dbReference>
<dbReference type="InterPro" id="IPR015421">
    <property type="entry name" value="PyrdxlP-dep_Trfase_major"/>
</dbReference>